<dbReference type="Gene3D" id="3.40.50.11240">
    <property type="entry name" value="Ethanolamine ammonia-lyase light chain (EutC)"/>
    <property type="match status" value="1"/>
</dbReference>
<feature type="binding site" evidence="5">
    <location>
        <position position="264"/>
    </location>
    <ligand>
        <name>adenosylcob(III)alamin</name>
        <dbReference type="ChEBI" id="CHEBI:18408"/>
    </ligand>
</feature>
<evidence type="ECO:0000313" key="7">
    <source>
        <dbReference type="EMBL" id="MDE8601438.1"/>
    </source>
</evidence>
<dbReference type="Gene3D" id="1.10.30.40">
    <property type="entry name" value="Ethanolamine ammonia-lyase light chain (EutC), N-terminal domain"/>
    <property type="match status" value="1"/>
</dbReference>
<accession>A0ABT5W9E3</accession>
<proteinExistence type="inferred from homology"/>
<dbReference type="GO" id="GO:0008851">
    <property type="term" value="F:ethanolamine ammonia-lyase activity"/>
    <property type="evidence" value="ECO:0007669"/>
    <property type="project" value="UniProtKB-EC"/>
</dbReference>
<evidence type="ECO:0000256" key="5">
    <source>
        <dbReference type="HAMAP-Rule" id="MF_00601"/>
    </source>
</evidence>
<feature type="binding site" evidence="5">
    <location>
        <position position="214"/>
    </location>
    <ligand>
        <name>adenosylcob(III)alamin</name>
        <dbReference type="ChEBI" id="CHEBI:18408"/>
    </ligand>
</feature>
<organism evidence="7 8">
    <name type="scientific">Marinomonas maritima</name>
    <dbReference type="NCBI Taxonomy" id="2940935"/>
    <lineage>
        <taxon>Bacteria</taxon>
        <taxon>Pseudomonadati</taxon>
        <taxon>Pseudomonadota</taxon>
        <taxon>Gammaproteobacteria</taxon>
        <taxon>Oceanospirillales</taxon>
        <taxon>Oceanospirillaceae</taxon>
        <taxon>Marinomonas</taxon>
    </lineage>
</organism>
<evidence type="ECO:0000256" key="1">
    <source>
        <dbReference type="ARBA" id="ARBA00022628"/>
    </source>
</evidence>
<dbReference type="PANTHER" id="PTHR39330">
    <property type="entry name" value="ETHANOLAMINE AMMONIA-LYASE LIGHT CHAIN"/>
    <property type="match status" value="1"/>
</dbReference>
<keyword evidence="3 5" id="KW-0170">Cobalt</keyword>
<comment type="catalytic activity">
    <reaction evidence="5">
        <text>ethanolamine = acetaldehyde + NH4(+)</text>
        <dbReference type="Rhea" id="RHEA:15313"/>
        <dbReference type="ChEBI" id="CHEBI:15343"/>
        <dbReference type="ChEBI" id="CHEBI:28938"/>
        <dbReference type="ChEBI" id="CHEBI:57603"/>
        <dbReference type="EC" id="4.3.1.7"/>
    </reaction>
</comment>
<comment type="pathway">
    <text evidence="5">Amine and polyamine degradation; ethanolamine degradation.</text>
</comment>
<keyword evidence="4 5" id="KW-1283">Bacterial microcompartment</keyword>
<dbReference type="PANTHER" id="PTHR39330:SF1">
    <property type="entry name" value="ETHANOLAMINE AMMONIA-LYASE SMALL SUBUNIT"/>
    <property type="match status" value="1"/>
</dbReference>
<feature type="binding site" evidence="5">
    <location>
        <position position="235"/>
    </location>
    <ligand>
        <name>adenosylcob(III)alamin</name>
        <dbReference type="ChEBI" id="CHEBI:18408"/>
    </ligand>
</feature>
<evidence type="ECO:0000256" key="2">
    <source>
        <dbReference type="ARBA" id="ARBA00023239"/>
    </source>
</evidence>
<dbReference type="InterPro" id="IPR042251">
    <property type="entry name" value="EutC_C"/>
</dbReference>
<comment type="similarity">
    <text evidence="5">Belongs to the EutC family.</text>
</comment>
<dbReference type="PIRSF" id="PIRSF018982">
    <property type="entry name" value="EutC"/>
    <property type="match status" value="1"/>
</dbReference>
<dbReference type="NCBIfam" id="NF003971">
    <property type="entry name" value="PRK05465.1"/>
    <property type="match status" value="1"/>
</dbReference>
<reference evidence="7" key="1">
    <citation type="submission" date="2023-01" db="EMBL/GenBank/DDBJ databases">
        <title>Psychroserpens sp. MSW6 and Marinomonas sp. RSW2, isolated from seawater.</title>
        <authorList>
            <person name="Kristyanto S."/>
            <person name="Jung J."/>
            <person name="Kim J.M."/>
            <person name="Jeon C.O."/>
        </authorList>
    </citation>
    <scope>NUCLEOTIDE SEQUENCE</scope>
    <source>
        <strain evidence="7">RSW2</strain>
    </source>
</reference>
<name>A0ABT5W9E3_9GAMM</name>
<dbReference type="InterPro" id="IPR042255">
    <property type="entry name" value="EutC_N"/>
</dbReference>
<dbReference type="Pfam" id="PF05985">
    <property type="entry name" value="EutC"/>
    <property type="match status" value="1"/>
</dbReference>
<dbReference type="InterPro" id="IPR009246">
    <property type="entry name" value="EutC"/>
</dbReference>
<keyword evidence="8" id="KW-1185">Reference proteome</keyword>
<dbReference type="Proteomes" id="UP001139522">
    <property type="component" value="Unassembled WGS sequence"/>
</dbReference>
<protein>
    <recommendedName>
        <fullName evidence="5">Ethanolamine ammonia-lyase small subunit</fullName>
        <shortName evidence="5">EAL small subunit</shortName>
        <ecNumber evidence="5">4.3.1.7</ecNumber>
    </recommendedName>
</protein>
<keyword evidence="1 5" id="KW-0846">Cobalamin</keyword>
<comment type="subcellular location">
    <subcellularLocation>
        <location evidence="5">Bacterial microcompartment</location>
    </subcellularLocation>
</comment>
<feature type="compositionally biased region" description="Basic and acidic residues" evidence="6">
    <location>
        <begin position="16"/>
        <end position="41"/>
    </location>
</feature>
<dbReference type="HAMAP" id="MF_00601">
    <property type="entry name" value="EutC"/>
    <property type="match status" value="1"/>
</dbReference>
<evidence type="ECO:0000256" key="4">
    <source>
        <dbReference type="ARBA" id="ARBA00024446"/>
    </source>
</evidence>
<keyword evidence="2 5" id="KW-0456">Lyase</keyword>
<comment type="caution">
    <text evidence="7">The sequence shown here is derived from an EMBL/GenBank/DDBJ whole genome shotgun (WGS) entry which is preliminary data.</text>
</comment>
<comment type="function">
    <text evidence="5">Catalyzes the deamination of various vicinal amino-alcohols to oxo compounds. Allows this organism to utilize ethanolamine as the sole source of nitrogen and carbon in the presence of external vitamin B12.</text>
</comment>
<comment type="subunit">
    <text evidence="5">The basic unit is a heterodimer which dimerizes to form tetramers. The heterotetramers trimerize; 6 large subunits form a core ring with 6 small subunits projecting outwards.</text>
</comment>
<evidence type="ECO:0000313" key="8">
    <source>
        <dbReference type="Proteomes" id="UP001139522"/>
    </source>
</evidence>
<comment type="cofactor">
    <cofactor evidence="5">
        <name>adenosylcob(III)alamin</name>
        <dbReference type="ChEBI" id="CHEBI:18408"/>
    </cofactor>
    <text evidence="5">Binds between the large and small subunits.</text>
</comment>
<dbReference type="EMBL" id="JAMZEG020000001">
    <property type="protein sequence ID" value="MDE8601438.1"/>
    <property type="molecule type" value="Genomic_DNA"/>
</dbReference>
<gene>
    <name evidence="5 7" type="primary">eutC</name>
    <name evidence="7" type="ORF">M3I01_000655</name>
</gene>
<dbReference type="RefSeq" id="WP_255893614.1">
    <property type="nucleotide sequence ID" value="NZ_JAMZEG020000001.1"/>
</dbReference>
<feature type="region of interest" description="Disordered" evidence="6">
    <location>
        <begin position="1"/>
        <end position="45"/>
    </location>
</feature>
<evidence type="ECO:0000256" key="3">
    <source>
        <dbReference type="ARBA" id="ARBA00023285"/>
    </source>
</evidence>
<sequence length="321" mass="35677">MSQDNYPSDKSFPTHPHAEAATEKHEPISKQEEPTPRKEEPVTENAWRKLNAFTDARVGLGRSGVSVPTKHLLAFQLAHAQAIDAVHTQLDTESLAKTLMEQDWAPHNTPIMLHSRAIDRASYLQRPDYGRRLDEKSANTLDEHRAATSQHYDLAIVVVDGLSSLAIEQNTLPFLEALFSHIHVQQAPTQQNTKNGHKNDWSLAPICFVKQGRVAIGDDVCERLNAKCVLVLIGERPGLSSPDSLGLYLTWGGKVGLTDAFRNCISNVRPAGLVYQEAARKAFYLLNEARTLKLSGVKLKDRSDDDLIIDTSKESKNFLIS</sequence>
<evidence type="ECO:0000256" key="6">
    <source>
        <dbReference type="SAM" id="MobiDB-lite"/>
    </source>
</evidence>
<dbReference type="EC" id="4.3.1.7" evidence="5"/>